<keyword evidence="9" id="KW-1185">Reference proteome</keyword>
<feature type="compositionally biased region" description="Acidic residues" evidence="7">
    <location>
        <begin position="349"/>
        <end position="361"/>
    </location>
</feature>
<feature type="compositionally biased region" description="Basic and acidic residues" evidence="7">
    <location>
        <begin position="423"/>
        <end position="438"/>
    </location>
</feature>
<dbReference type="STRING" id="77586.A0A0D9VRY5"/>
<dbReference type="GO" id="GO:0001096">
    <property type="term" value="F:TFIIF-class transcription factor complex binding"/>
    <property type="evidence" value="ECO:0007669"/>
    <property type="project" value="TreeGrafter"/>
</dbReference>
<keyword evidence="4 6" id="KW-0804">Transcription</keyword>
<dbReference type="GO" id="GO:0006367">
    <property type="term" value="P:transcription initiation at RNA polymerase II promoter"/>
    <property type="evidence" value="ECO:0007669"/>
    <property type="project" value="InterPro"/>
</dbReference>
<evidence type="ECO:0000256" key="6">
    <source>
        <dbReference type="RuleBase" id="RU366044"/>
    </source>
</evidence>
<feature type="compositionally biased region" description="Polar residues" evidence="7">
    <location>
        <begin position="92"/>
        <end position="110"/>
    </location>
</feature>
<accession>A0A0D9VRY5</accession>
<sequence length="499" mass="54917">MGGGVDVLVLKAACERCGSPSDLYGTGCRHATLCGSCGRAMARSGGCCRVCAAPISRLIREYNVRVDTAGEKEHTIGRFPAGLPPFSKRRNAGSSWSLHSEGNQGRQPTGNIWENCNKRKPCILEDDTGEYQYQGQVQGVQSAASTYYLLTVHGKDLQAVPAGSWYNFNKMSQCKQLTLEEAEEKMNRRRSTATGYGRWMMKAATNGAAAFSSDVMKPDDANEGETDQFHLEKNNKSGDENKSDKGSGEKRAHVPMTKDREEEGGKDRDFDLDDEIERGDDWEHEEIFTDDDEAVDVDPEEGADLADPEIPAPPEIKQDGNEKHGGVGLSKSGKELKKLLRRAARHNESDDDEEDTDEDESPSPVLAPKQQDQLKSEPEENSPSKSTAPGNPYSTPHASKSNQKRRQGGDDVKTSNGAIPKKPKIEPDTNKIAVKEETPCSLEPTSKPLTSAESDTNLSPITEEEIRMDKEDFVATMKNISRVEQINGQKYIFLVEESK</sequence>
<evidence type="ECO:0000256" key="1">
    <source>
        <dbReference type="ARBA" id="ARBA00004123"/>
    </source>
</evidence>
<feature type="compositionally biased region" description="Polar residues" evidence="7">
    <location>
        <begin position="387"/>
        <end position="401"/>
    </location>
</feature>
<dbReference type="Pfam" id="PF05793">
    <property type="entry name" value="TFIIF_alpha"/>
    <property type="match status" value="1"/>
</dbReference>
<evidence type="ECO:0000256" key="3">
    <source>
        <dbReference type="ARBA" id="ARBA00023125"/>
    </source>
</evidence>
<organism evidence="8 9">
    <name type="scientific">Leersia perrieri</name>
    <dbReference type="NCBI Taxonomy" id="77586"/>
    <lineage>
        <taxon>Eukaryota</taxon>
        <taxon>Viridiplantae</taxon>
        <taxon>Streptophyta</taxon>
        <taxon>Embryophyta</taxon>
        <taxon>Tracheophyta</taxon>
        <taxon>Spermatophyta</taxon>
        <taxon>Magnoliopsida</taxon>
        <taxon>Liliopsida</taxon>
        <taxon>Poales</taxon>
        <taxon>Poaceae</taxon>
        <taxon>BOP clade</taxon>
        <taxon>Oryzoideae</taxon>
        <taxon>Oryzeae</taxon>
        <taxon>Oryzinae</taxon>
        <taxon>Leersia</taxon>
    </lineage>
</organism>
<reference evidence="8 9" key="1">
    <citation type="submission" date="2012-08" db="EMBL/GenBank/DDBJ databases">
        <title>Oryza genome evolution.</title>
        <authorList>
            <person name="Wing R.A."/>
        </authorList>
    </citation>
    <scope>NUCLEOTIDE SEQUENCE</scope>
</reference>
<evidence type="ECO:0000256" key="5">
    <source>
        <dbReference type="ARBA" id="ARBA00023242"/>
    </source>
</evidence>
<dbReference type="GO" id="GO:0016251">
    <property type="term" value="F:RNA polymerase II general transcription initiation factor activity"/>
    <property type="evidence" value="ECO:0007669"/>
    <property type="project" value="TreeGrafter"/>
</dbReference>
<evidence type="ECO:0000256" key="2">
    <source>
        <dbReference type="ARBA" id="ARBA00023015"/>
    </source>
</evidence>
<reference evidence="8" key="3">
    <citation type="submission" date="2015-04" db="UniProtKB">
        <authorList>
            <consortium name="EnsemblPlants"/>
        </authorList>
    </citation>
    <scope>IDENTIFICATION</scope>
</reference>
<dbReference type="InterPro" id="IPR011039">
    <property type="entry name" value="TFIIF_interaction"/>
</dbReference>
<evidence type="ECO:0000256" key="4">
    <source>
        <dbReference type="ARBA" id="ARBA00023163"/>
    </source>
</evidence>
<dbReference type="HOGENOM" id="CLU_020656_1_0_1"/>
<evidence type="ECO:0000313" key="9">
    <source>
        <dbReference type="Proteomes" id="UP000032180"/>
    </source>
</evidence>
<feature type="compositionally biased region" description="Basic and acidic residues" evidence="7">
    <location>
        <begin position="316"/>
        <end position="325"/>
    </location>
</feature>
<dbReference type="GO" id="GO:0005674">
    <property type="term" value="C:transcription factor TFIIF complex"/>
    <property type="evidence" value="ECO:0007669"/>
    <property type="project" value="TreeGrafter"/>
</dbReference>
<evidence type="ECO:0000313" key="8">
    <source>
        <dbReference type="EnsemblPlants" id="LPERR03G09560.1"/>
    </source>
</evidence>
<keyword evidence="5 6" id="KW-0539">Nucleus</keyword>
<dbReference type="eggNOG" id="KOG2393">
    <property type="taxonomic scope" value="Eukaryota"/>
</dbReference>
<dbReference type="PANTHER" id="PTHR13011:SF2">
    <property type="entry name" value="TRANSCRIPTION INITIATION FACTOR IIF SUBUNIT ALPHA"/>
    <property type="match status" value="1"/>
</dbReference>
<proteinExistence type="inferred from homology"/>
<comment type="subcellular location">
    <subcellularLocation>
        <location evidence="1 6">Nucleus</location>
    </subcellularLocation>
</comment>
<feature type="region of interest" description="Disordered" evidence="7">
    <location>
        <begin position="90"/>
        <end position="110"/>
    </location>
</feature>
<dbReference type="SUPFAM" id="SSF50916">
    <property type="entry name" value="Rap30/74 interaction domains"/>
    <property type="match status" value="1"/>
</dbReference>
<dbReference type="GO" id="GO:0032968">
    <property type="term" value="P:positive regulation of transcription elongation by RNA polymerase II"/>
    <property type="evidence" value="ECO:0007669"/>
    <property type="project" value="InterPro"/>
</dbReference>
<dbReference type="PANTHER" id="PTHR13011">
    <property type="entry name" value="TFIIF-ALPHA"/>
    <property type="match status" value="1"/>
</dbReference>
<dbReference type="InterPro" id="IPR008851">
    <property type="entry name" value="TFIIF-alpha"/>
</dbReference>
<comment type="similarity">
    <text evidence="6">Belongs to the TFIIF alpha subunit family.</text>
</comment>
<feature type="compositionally biased region" description="Acidic residues" evidence="7">
    <location>
        <begin position="288"/>
        <end position="307"/>
    </location>
</feature>
<dbReference type="GO" id="GO:0003677">
    <property type="term" value="F:DNA binding"/>
    <property type="evidence" value="ECO:0007669"/>
    <property type="project" value="UniProtKB-KW"/>
</dbReference>
<feature type="region of interest" description="Disordered" evidence="7">
    <location>
        <begin position="214"/>
        <end position="464"/>
    </location>
</feature>
<dbReference type="AlphaFoldDB" id="A0A0D9VRY5"/>
<feature type="compositionally biased region" description="Polar residues" evidence="7">
    <location>
        <begin position="443"/>
        <end position="460"/>
    </location>
</feature>
<protein>
    <recommendedName>
        <fullName evidence="6">Transcription initiation factor IIF subunit alpha</fullName>
    </recommendedName>
</protein>
<name>A0A0D9VRY5_9ORYZ</name>
<feature type="compositionally biased region" description="Basic and acidic residues" evidence="7">
    <location>
        <begin position="227"/>
        <end position="269"/>
    </location>
</feature>
<keyword evidence="3 6" id="KW-0238">DNA-binding</keyword>
<dbReference type="EnsemblPlants" id="LPERR03G09560.1">
    <property type="protein sequence ID" value="LPERR03G09560.1"/>
    <property type="gene ID" value="LPERR03G09560"/>
</dbReference>
<dbReference type="Gramene" id="LPERR03G09560.1">
    <property type="protein sequence ID" value="LPERR03G09560.1"/>
    <property type="gene ID" value="LPERR03G09560"/>
</dbReference>
<keyword evidence="2 6" id="KW-0805">Transcription regulation</keyword>
<reference evidence="9" key="2">
    <citation type="submission" date="2013-12" db="EMBL/GenBank/DDBJ databases">
        <authorList>
            <person name="Yu Y."/>
            <person name="Lee S."/>
            <person name="de Baynast K."/>
            <person name="Wissotski M."/>
            <person name="Liu L."/>
            <person name="Talag J."/>
            <person name="Goicoechea J."/>
            <person name="Angelova A."/>
            <person name="Jetty R."/>
            <person name="Kudrna D."/>
            <person name="Golser W."/>
            <person name="Rivera L."/>
            <person name="Zhang J."/>
            <person name="Wing R."/>
        </authorList>
    </citation>
    <scope>NUCLEOTIDE SEQUENCE</scope>
</reference>
<evidence type="ECO:0000256" key="7">
    <source>
        <dbReference type="SAM" id="MobiDB-lite"/>
    </source>
</evidence>
<comment type="function">
    <text evidence="6">TFIIF is a general transcription initiation factor that binds to RNA polymerase II and helps to recruit it to the initiation complex in collaboration with TFIIB. It promotes transcription elongation.</text>
</comment>
<dbReference type="Proteomes" id="UP000032180">
    <property type="component" value="Chromosome 3"/>
</dbReference>